<dbReference type="AlphaFoldDB" id="A0A6S7B2M1"/>
<keyword evidence="1" id="KW-0472">Membrane</keyword>
<evidence type="ECO:0008006" key="4">
    <source>
        <dbReference type="Google" id="ProtNLM"/>
    </source>
</evidence>
<dbReference type="EMBL" id="CADIKK010000008">
    <property type="protein sequence ID" value="CAB3785670.1"/>
    <property type="molecule type" value="Genomic_DNA"/>
</dbReference>
<name>A0A6S7B2M1_9BURK</name>
<accession>A0A6S7B2M1</accession>
<evidence type="ECO:0000313" key="2">
    <source>
        <dbReference type="EMBL" id="CAB3785670.1"/>
    </source>
</evidence>
<keyword evidence="3" id="KW-1185">Reference proteome</keyword>
<dbReference type="Gene3D" id="3.30.70.1430">
    <property type="entry name" value="Multidrug efflux transporter AcrB pore domain"/>
    <property type="match status" value="1"/>
</dbReference>
<proteinExistence type="predicted"/>
<dbReference type="PANTHER" id="PTHR32063:SF8">
    <property type="entry name" value="CATION EFFLUX PROTEIN"/>
    <property type="match status" value="1"/>
</dbReference>
<sequence>MWIVHHAPAQTRNPFMRVHYAFERGFARTRERYRVFLEARVARPGLFVTLFLLCCGASMLLMPFLGRDFFPAVDAGTIALHLRAKTGMRVEETAVVTDRVDTRIRQLIPAGELHSIIDNIGLPVSGINLSYSNTGTIGTSDADVLITLTPDHHPSAAYVRKLRRTLTDEFPGVQFAFLSDRIQSALSVSSFTATKMRRRACCALA</sequence>
<dbReference type="Pfam" id="PF00873">
    <property type="entry name" value="ACR_tran"/>
    <property type="match status" value="1"/>
</dbReference>
<feature type="transmembrane region" description="Helical" evidence="1">
    <location>
        <begin position="46"/>
        <end position="65"/>
    </location>
</feature>
<keyword evidence="1" id="KW-1133">Transmembrane helix</keyword>
<dbReference type="GO" id="GO:0042910">
    <property type="term" value="F:xenobiotic transmembrane transporter activity"/>
    <property type="evidence" value="ECO:0007669"/>
    <property type="project" value="TreeGrafter"/>
</dbReference>
<dbReference type="GO" id="GO:0005886">
    <property type="term" value="C:plasma membrane"/>
    <property type="evidence" value="ECO:0007669"/>
    <property type="project" value="TreeGrafter"/>
</dbReference>
<organism evidence="2 3">
    <name type="scientific">Paraburkholderia ultramafica</name>
    <dbReference type="NCBI Taxonomy" id="1544867"/>
    <lineage>
        <taxon>Bacteria</taxon>
        <taxon>Pseudomonadati</taxon>
        <taxon>Pseudomonadota</taxon>
        <taxon>Betaproteobacteria</taxon>
        <taxon>Burkholderiales</taxon>
        <taxon>Burkholderiaceae</taxon>
        <taxon>Paraburkholderia</taxon>
    </lineage>
</organism>
<protein>
    <recommendedName>
        <fullName evidence="4">AcrB/AcrD/AcrF family protein</fullName>
    </recommendedName>
</protein>
<dbReference type="Gene3D" id="1.20.1640.10">
    <property type="entry name" value="Multidrug efflux transporter AcrB transmembrane domain"/>
    <property type="match status" value="1"/>
</dbReference>
<reference evidence="2 3" key="1">
    <citation type="submission" date="2020-04" db="EMBL/GenBank/DDBJ databases">
        <authorList>
            <person name="De Canck E."/>
        </authorList>
    </citation>
    <scope>NUCLEOTIDE SEQUENCE [LARGE SCALE GENOMIC DNA]</scope>
    <source>
        <strain evidence="2 3">LMG 28614</strain>
    </source>
</reference>
<gene>
    <name evidence="2" type="ORF">LMG28614_02183</name>
</gene>
<evidence type="ECO:0000256" key="1">
    <source>
        <dbReference type="SAM" id="Phobius"/>
    </source>
</evidence>
<keyword evidence="1" id="KW-0812">Transmembrane</keyword>
<dbReference type="PANTHER" id="PTHR32063">
    <property type="match status" value="1"/>
</dbReference>
<dbReference type="Proteomes" id="UP000494365">
    <property type="component" value="Unassembled WGS sequence"/>
</dbReference>
<evidence type="ECO:0000313" key="3">
    <source>
        <dbReference type="Proteomes" id="UP000494365"/>
    </source>
</evidence>
<dbReference type="InterPro" id="IPR001036">
    <property type="entry name" value="Acrflvin-R"/>
</dbReference>